<dbReference type="Proteomes" id="UP000266198">
    <property type="component" value="Unassembled WGS sequence"/>
</dbReference>
<evidence type="ECO:0000313" key="4">
    <source>
        <dbReference type="EMBL" id="RIZ48579.1"/>
    </source>
</evidence>
<dbReference type="EMBL" id="NIPK01000049">
    <property type="protein sequence ID" value="RIZ48579.1"/>
    <property type="molecule type" value="Genomic_DNA"/>
</dbReference>
<feature type="transmembrane region" description="Helical" evidence="1">
    <location>
        <begin position="47"/>
        <end position="72"/>
    </location>
</feature>
<reference evidence="3 5" key="1">
    <citation type="journal article" date="2017" name="PLoS ONE">
        <title>Development of a real-time PCR for detection of Staphylococcus pseudintermedius using a novel automated comparison of whole-genome sequences.</title>
        <authorList>
            <person name="Verstappen K.M."/>
            <person name="Huijbregts L."/>
            <person name="Spaninks M."/>
            <person name="Wagenaar J.A."/>
            <person name="Fluit A.C."/>
            <person name="Duim B."/>
        </authorList>
    </citation>
    <scope>NUCLEOTIDE SEQUENCE [LARGE SCALE GENOMIC DNA]</scope>
    <source>
        <strain evidence="3 5">15S02591-1</strain>
    </source>
</reference>
<dbReference type="GO" id="GO:0004175">
    <property type="term" value="F:endopeptidase activity"/>
    <property type="evidence" value="ECO:0007669"/>
    <property type="project" value="UniProtKB-ARBA"/>
</dbReference>
<dbReference type="RefSeq" id="WP_096598311.1">
    <property type="nucleotide sequence ID" value="NZ_LR134263.1"/>
</dbReference>
<dbReference type="AlphaFoldDB" id="A0AAX0QRL6"/>
<evidence type="ECO:0000313" key="6">
    <source>
        <dbReference type="Proteomes" id="UP000266198"/>
    </source>
</evidence>
<proteinExistence type="predicted"/>
<keyword evidence="1" id="KW-0472">Membrane</keyword>
<feature type="domain" description="CAAX prenyl protease 2/Lysostaphin resistance protein A-like" evidence="2">
    <location>
        <begin position="111"/>
        <end position="193"/>
    </location>
</feature>
<keyword evidence="3" id="KW-0645">Protease</keyword>
<feature type="transmembrane region" description="Helical" evidence="1">
    <location>
        <begin position="12"/>
        <end position="35"/>
    </location>
</feature>
<feature type="transmembrane region" description="Helical" evidence="1">
    <location>
        <begin position="139"/>
        <end position="158"/>
    </location>
</feature>
<protein>
    <submittedName>
        <fullName evidence="3">CPBP family intramembrane metalloprotease</fullName>
    </submittedName>
</protein>
<dbReference type="Pfam" id="PF02517">
    <property type="entry name" value="Rce1-like"/>
    <property type="match status" value="1"/>
</dbReference>
<dbReference type="Proteomes" id="UP000217473">
    <property type="component" value="Unassembled WGS sequence"/>
</dbReference>
<reference evidence="4 6" key="2">
    <citation type="submission" date="2017-06" db="EMBL/GenBank/DDBJ databases">
        <title>Identification of a new gene, sdsY, involved in staphylococcal internalization in non-professional phagocytic cells (NPPCs).</title>
        <authorList>
            <person name="Maali Y."/>
            <person name="Martins-Simoes P."/>
            <person name="Trouillet-Assant S."/>
            <person name="Laurent F."/>
            <person name="Diot A."/>
            <person name="Verhoeven P."/>
            <person name="Bouvard D."/>
            <person name="Vandenesch F."/>
            <person name="Bes M."/>
        </authorList>
    </citation>
    <scope>NUCLEOTIDE SEQUENCE [LARGE SCALE GENOMIC DNA]</scope>
    <source>
        <strain evidence="4 6">Heidy</strain>
    </source>
</reference>
<gene>
    <name evidence="3" type="ORF">B5C07_11060</name>
    <name evidence="4" type="ORF">CDL68_12800</name>
</gene>
<evidence type="ECO:0000313" key="5">
    <source>
        <dbReference type="Proteomes" id="UP000217473"/>
    </source>
</evidence>
<name>A0AAX0QRL6_9STAP</name>
<evidence type="ECO:0000259" key="2">
    <source>
        <dbReference type="Pfam" id="PF02517"/>
    </source>
</evidence>
<keyword evidence="6" id="KW-1185">Reference proteome</keyword>
<organism evidence="3 5">
    <name type="scientific">Staphylococcus delphini</name>
    <dbReference type="NCBI Taxonomy" id="53344"/>
    <lineage>
        <taxon>Bacteria</taxon>
        <taxon>Bacillati</taxon>
        <taxon>Bacillota</taxon>
        <taxon>Bacilli</taxon>
        <taxon>Bacillales</taxon>
        <taxon>Staphylococcaceae</taxon>
        <taxon>Staphylococcus</taxon>
        <taxon>Staphylococcus intermedius group</taxon>
    </lineage>
</organism>
<sequence length="199" mass="22944">MYILKDNNYSKIEVVLLCLSLTILSSFVLNLGSLFVILSPHTKINNLYIIILGITMVVGFIFIPTVILKRLIGFNTSPIRLINIYKFLMYIILIFVVSLFYSVKMEEIIHPFVVATCEEYLFRGLFFSLLLTKFSKFKSIIIGSLIFSLLLHLNGNFIENLLIKLPTSVILYIIREKIGLQESIVVHWLYNLIITKISM</sequence>
<evidence type="ECO:0000313" key="3">
    <source>
        <dbReference type="EMBL" id="PCF48248.1"/>
    </source>
</evidence>
<dbReference type="EMBL" id="MWUR01000017">
    <property type="protein sequence ID" value="PCF48248.1"/>
    <property type="molecule type" value="Genomic_DNA"/>
</dbReference>
<keyword evidence="3" id="KW-0378">Hydrolase</keyword>
<feature type="transmembrane region" description="Helical" evidence="1">
    <location>
        <begin position="109"/>
        <end position="132"/>
    </location>
</feature>
<accession>A0AAX0QRL6</accession>
<feature type="transmembrane region" description="Helical" evidence="1">
    <location>
        <begin position="84"/>
        <end position="103"/>
    </location>
</feature>
<dbReference type="GO" id="GO:0080120">
    <property type="term" value="P:CAAX-box protein maturation"/>
    <property type="evidence" value="ECO:0007669"/>
    <property type="project" value="UniProtKB-ARBA"/>
</dbReference>
<keyword evidence="1" id="KW-0812">Transmembrane</keyword>
<keyword evidence="3" id="KW-0482">Metalloprotease</keyword>
<dbReference type="GO" id="GO:0008237">
    <property type="term" value="F:metallopeptidase activity"/>
    <property type="evidence" value="ECO:0007669"/>
    <property type="project" value="UniProtKB-KW"/>
</dbReference>
<keyword evidence="1" id="KW-1133">Transmembrane helix</keyword>
<comment type="caution">
    <text evidence="3">The sequence shown here is derived from an EMBL/GenBank/DDBJ whole genome shotgun (WGS) entry which is preliminary data.</text>
</comment>
<dbReference type="InterPro" id="IPR003675">
    <property type="entry name" value="Rce1/LyrA-like_dom"/>
</dbReference>
<evidence type="ECO:0000256" key="1">
    <source>
        <dbReference type="SAM" id="Phobius"/>
    </source>
</evidence>